<evidence type="ECO:0000259" key="5">
    <source>
        <dbReference type="Pfam" id="PF04542"/>
    </source>
</evidence>
<dbReference type="NCBIfam" id="TIGR02937">
    <property type="entry name" value="sigma70-ECF"/>
    <property type="match status" value="1"/>
</dbReference>
<dbReference type="RefSeq" id="WP_344242863.1">
    <property type="nucleotide sequence ID" value="NZ_BAAAHH010000019.1"/>
</dbReference>
<keyword evidence="4" id="KW-0804">Transcription</keyword>
<evidence type="ECO:0000313" key="8">
    <source>
        <dbReference type="Proteomes" id="UP001500665"/>
    </source>
</evidence>
<dbReference type="InterPro" id="IPR013325">
    <property type="entry name" value="RNA_pol_sigma_r2"/>
</dbReference>
<protein>
    <submittedName>
        <fullName evidence="7">RNA polymerase sigma factor</fullName>
    </submittedName>
</protein>
<reference evidence="8" key="1">
    <citation type="journal article" date="2019" name="Int. J. Syst. Evol. Microbiol.">
        <title>The Global Catalogue of Microorganisms (GCM) 10K type strain sequencing project: providing services to taxonomists for standard genome sequencing and annotation.</title>
        <authorList>
            <consortium name="The Broad Institute Genomics Platform"/>
            <consortium name="The Broad Institute Genome Sequencing Center for Infectious Disease"/>
            <person name="Wu L."/>
            <person name="Ma J."/>
        </authorList>
    </citation>
    <scope>NUCLEOTIDE SEQUENCE [LARGE SCALE GENOMIC DNA]</scope>
    <source>
        <strain evidence="8">JCM 10696</strain>
    </source>
</reference>
<dbReference type="InterPro" id="IPR013324">
    <property type="entry name" value="RNA_pol_sigma_r3/r4-like"/>
</dbReference>
<evidence type="ECO:0000259" key="6">
    <source>
        <dbReference type="Pfam" id="PF08281"/>
    </source>
</evidence>
<dbReference type="Proteomes" id="UP001500665">
    <property type="component" value="Unassembled WGS sequence"/>
</dbReference>
<sequence length="195" mass="21883">MTAVEADPTEVDDGAVIRSSLDEPERFAALFDRYARQVHQYVSRRLGTQLADDIVGETFLIAFRRRETFDPARTLARPWLYGIATTLVARHRRNEERFLRALKRTGADPLPEPVAEAVARQVTAGAQERALAGALARLPRGDRDVLLLVAWADLSYEETAQTLDIPLGTVRSRLHRARRRLREALGGADPTQEDN</sequence>
<keyword evidence="3" id="KW-0731">Sigma factor</keyword>
<dbReference type="SUPFAM" id="SSF88946">
    <property type="entry name" value="Sigma2 domain of RNA polymerase sigma factors"/>
    <property type="match status" value="1"/>
</dbReference>
<dbReference type="Pfam" id="PF04542">
    <property type="entry name" value="Sigma70_r2"/>
    <property type="match status" value="1"/>
</dbReference>
<dbReference type="InterPro" id="IPR014284">
    <property type="entry name" value="RNA_pol_sigma-70_dom"/>
</dbReference>
<feature type="domain" description="RNA polymerase sigma factor 70 region 4 type 2" evidence="6">
    <location>
        <begin position="129"/>
        <end position="181"/>
    </location>
</feature>
<dbReference type="PANTHER" id="PTHR43133:SF25">
    <property type="entry name" value="RNA POLYMERASE SIGMA FACTOR RFAY-RELATED"/>
    <property type="match status" value="1"/>
</dbReference>
<keyword evidence="8" id="KW-1185">Reference proteome</keyword>
<dbReference type="InterPro" id="IPR039425">
    <property type="entry name" value="RNA_pol_sigma-70-like"/>
</dbReference>
<proteinExistence type="inferred from homology"/>
<evidence type="ECO:0000256" key="3">
    <source>
        <dbReference type="ARBA" id="ARBA00023082"/>
    </source>
</evidence>
<dbReference type="PANTHER" id="PTHR43133">
    <property type="entry name" value="RNA POLYMERASE ECF-TYPE SIGMA FACTO"/>
    <property type="match status" value="1"/>
</dbReference>
<gene>
    <name evidence="7" type="ORF">GCM10009550_44850</name>
</gene>
<evidence type="ECO:0000256" key="4">
    <source>
        <dbReference type="ARBA" id="ARBA00023163"/>
    </source>
</evidence>
<dbReference type="Gene3D" id="1.10.1740.10">
    <property type="match status" value="1"/>
</dbReference>
<dbReference type="SUPFAM" id="SSF88659">
    <property type="entry name" value="Sigma3 and sigma4 domains of RNA polymerase sigma factors"/>
    <property type="match status" value="1"/>
</dbReference>
<keyword evidence="2" id="KW-0805">Transcription regulation</keyword>
<comment type="caution">
    <text evidence="7">The sequence shown here is derived from an EMBL/GenBank/DDBJ whole genome shotgun (WGS) entry which is preliminary data.</text>
</comment>
<evidence type="ECO:0000256" key="1">
    <source>
        <dbReference type="ARBA" id="ARBA00010641"/>
    </source>
</evidence>
<name>A0ABP4C148_9ACTN</name>
<dbReference type="EMBL" id="BAAAHH010000019">
    <property type="protein sequence ID" value="GAA0957451.1"/>
    <property type="molecule type" value="Genomic_DNA"/>
</dbReference>
<dbReference type="Pfam" id="PF08281">
    <property type="entry name" value="Sigma70_r4_2"/>
    <property type="match status" value="1"/>
</dbReference>
<feature type="domain" description="RNA polymerase sigma-70 region 2" evidence="5">
    <location>
        <begin position="30"/>
        <end position="97"/>
    </location>
</feature>
<evidence type="ECO:0000313" key="7">
    <source>
        <dbReference type="EMBL" id="GAA0957451.1"/>
    </source>
</evidence>
<dbReference type="InterPro" id="IPR013249">
    <property type="entry name" value="RNA_pol_sigma70_r4_t2"/>
</dbReference>
<evidence type="ECO:0000256" key="2">
    <source>
        <dbReference type="ARBA" id="ARBA00023015"/>
    </source>
</evidence>
<organism evidence="7 8">
    <name type="scientific">Actinocorallia libanotica</name>
    <dbReference type="NCBI Taxonomy" id="46162"/>
    <lineage>
        <taxon>Bacteria</taxon>
        <taxon>Bacillati</taxon>
        <taxon>Actinomycetota</taxon>
        <taxon>Actinomycetes</taxon>
        <taxon>Streptosporangiales</taxon>
        <taxon>Thermomonosporaceae</taxon>
        <taxon>Actinocorallia</taxon>
    </lineage>
</organism>
<comment type="similarity">
    <text evidence="1">Belongs to the sigma-70 factor family. ECF subfamily.</text>
</comment>
<accession>A0ABP4C148</accession>
<dbReference type="Gene3D" id="1.10.10.10">
    <property type="entry name" value="Winged helix-like DNA-binding domain superfamily/Winged helix DNA-binding domain"/>
    <property type="match status" value="1"/>
</dbReference>
<dbReference type="InterPro" id="IPR036388">
    <property type="entry name" value="WH-like_DNA-bd_sf"/>
</dbReference>
<dbReference type="InterPro" id="IPR007627">
    <property type="entry name" value="RNA_pol_sigma70_r2"/>
</dbReference>